<evidence type="ECO:0000313" key="4">
    <source>
        <dbReference type="EMBL" id="CCO17906.1"/>
    </source>
</evidence>
<gene>
    <name evidence="4" type="ORF">Bathy08g01210</name>
</gene>
<dbReference type="GeneID" id="19014100"/>
<feature type="domain" description="Glycosyl transferase family 1" evidence="3">
    <location>
        <begin position="248"/>
        <end position="412"/>
    </location>
</feature>
<dbReference type="EMBL" id="FO082271">
    <property type="protein sequence ID" value="CCO17906.1"/>
    <property type="molecule type" value="Genomic_DNA"/>
</dbReference>
<sequence length="586" mass="65630">MGALIVKKTKKTKVLFISYEYTFGTFSGNGVLAASTVRGFLNDDSDFDDDDDAMTTEILVVCARPTELEEELRMEKEDEEEDKGVLSVPVPKSKWGRLDKTCAYEEFATNVSEKQLEAIVKFRADVVLGVDWSSLEVYERIRKRYQEEEEDGFSPPPPPLTYLNYRVFTLHDESHRALEQRMITASTHVICLCINDAKFLRDAFVGGDDGKEMVVAVVLHPPLREDVLRDAKNALAREQPSPVTSTTGAKKKRNALTCVVRLSKEKEPERFVELVEELAKRDAFGDTLVPILVAPATSEFAEGLKKRFREATKNIPNASELCIESFLNATQLGEIYSRTKLNVHPCRKDAYGMTVIEAAAFGAPSLVCSGGKVGSSELLMENQGVFSFDYENKSVEALADFITNIDENRLEEVAKIGRERALAYDETEYARLISKGMMIPKERGVETIRELAESYANALIAFSLDYESRESVTIMTRSRGKDDDGDDVNIISSSSAKTLELEGWIITADNPHSMNTGIGANAIAKKALEHELLDAFPRVQLGRSLTSEYDSDDPDEMKWIECGYFVPFIGYKTEESKMSVEQRYIL</sequence>
<reference evidence="4 5" key="1">
    <citation type="submission" date="2011-10" db="EMBL/GenBank/DDBJ databases">
        <authorList>
            <person name="Genoscope - CEA"/>
        </authorList>
    </citation>
    <scope>NUCLEOTIDE SEQUENCE [LARGE SCALE GENOMIC DNA]</scope>
    <source>
        <strain evidence="4 5">RCC 1105</strain>
    </source>
</reference>
<protein>
    <recommendedName>
        <fullName evidence="3">Glycosyl transferase family 1 domain-containing protein</fullName>
    </recommendedName>
</protein>
<dbReference type="GO" id="GO:0016757">
    <property type="term" value="F:glycosyltransferase activity"/>
    <property type="evidence" value="ECO:0007669"/>
    <property type="project" value="UniProtKB-KW"/>
</dbReference>
<dbReference type="OrthoDB" id="1910256at2759"/>
<dbReference type="SUPFAM" id="SSF53756">
    <property type="entry name" value="UDP-Glycosyltransferase/glycogen phosphorylase"/>
    <property type="match status" value="1"/>
</dbReference>
<dbReference type="AlphaFoldDB" id="K8EIT0"/>
<accession>K8EIT0</accession>
<dbReference type="Proteomes" id="UP000198341">
    <property type="component" value="Chromosome 8"/>
</dbReference>
<proteinExistence type="predicted"/>
<dbReference type="InterPro" id="IPR001296">
    <property type="entry name" value="Glyco_trans_1"/>
</dbReference>
<dbReference type="eggNOG" id="ENOG502S5K8">
    <property type="taxonomic scope" value="Eukaryota"/>
</dbReference>
<dbReference type="PANTHER" id="PTHR12526:SF510">
    <property type="entry name" value="D-INOSITOL 3-PHOSPHATE GLYCOSYLTRANSFERASE"/>
    <property type="match status" value="1"/>
</dbReference>
<organism evidence="4 5">
    <name type="scientific">Bathycoccus prasinos</name>
    <dbReference type="NCBI Taxonomy" id="41875"/>
    <lineage>
        <taxon>Eukaryota</taxon>
        <taxon>Viridiplantae</taxon>
        <taxon>Chlorophyta</taxon>
        <taxon>Mamiellophyceae</taxon>
        <taxon>Mamiellales</taxon>
        <taxon>Bathycoccaceae</taxon>
        <taxon>Bathycoccus</taxon>
    </lineage>
</organism>
<dbReference type="RefSeq" id="XP_007511785.1">
    <property type="nucleotide sequence ID" value="XM_007511723.1"/>
</dbReference>
<dbReference type="Pfam" id="PF00534">
    <property type="entry name" value="Glycos_transf_1"/>
    <property type="match status" value="1"/>
</dbReference>
<dbReference type="Gene3D" id="3.40.50.2000">
    <property type="entry name" value="Glycogen Phosphorylase B"/>
    <property type="match status" value="1"/>
</dbReference>
<keyword evidence="2" id="KW-0808">Transferase</keyword>
<name>K8EIT0_9CHLO</name>
<evidence type="ECO:0000313" key="5">
    <source>
        <dbReference type="Proteomes" id="UP000198341"/>
    </source>
</evidence>
<dbReference type="KEGG" id="bpg:Bathy08g01210"/>
<evidence type="ECO:0000256" key="2">
    <source>
        <dbReference type="ARBA" id="ARBA00022679"/>
    </source>
</evidence>
<evidence type="ECO:0000256" key="1">
    <source>
        <dbReference type="ARBA" id="ARBA00022676"/>
    </source>
</evidence>
<dbReference type="PANTHER" id="PTHR12526">
    <property type="entry name" value="GLYCOSYLTRANSFERASE"/>
    <property type="match status" value="1"/>
</dbReference>
<evidence type="ECO:0000259" key="3">
    <source>
        <dbReference type="Pfam" id="PF00534"/>
    </source>
</evidence>
<keyword evidence="5" id="KW-1185">Reference proteome</keyword>
<keyword evidence="1" id="KW-0328">Glycosyltransferase</keyword>